<gene>
    <name evidence="1" type="ORF">HanXRQr2_Chr01g0021481</name>
</gene>
<evidence type="ECO:0000313" key="1">
    <source>
        <dbReference type="EMBL" id="KAF5822007.1"/>
    </source>
</evidence>
<organism evidence="1 2">
    <name type="scientific">Helianthus annuus</name>
    <name type="common">Common sunflower</name>
    <dbReference type="NCBI Taxonomy" id="4232"/>
    <lineage>
        <taxon>Eukaryota</taxon>
        <taxon>Viridiplantae</taxon>
        <taxon>Streptophyta</taxon>
        <taxon>Embryophyta</taxon>
        <taxon>Tracheophyta</taxon>
        <taxon>Spermatophyta</taxon>
        <taxon>Magnoliopsida</taxon>
        <taxon>eudicotyledons</taxon>
        <taxon>Gunneridae</taxon>
        <taxon>Pentapetalae</taxon>
        <taxon>asterids</taxon>
        <taxon>campanulids</taxon>
        <taxon>Asterales</taxon>
        <taxon>Asteraceae</taxon>
        <taxon>Asteroideae</taxon>
        <taxon>Heliantheae alliance</taxon>
        <taxon>Heliantheae</taxon>
        <taxon>Helianthus</taxon>
    </lineage>
</organism>
<comment type="caution">
    <text evidence="1">The sequence shown here is derived from an EMBL/GenBank/DDBJ whole genome shotgun (WGS) entry which is preliminary data.</text>
</comment>
<dbReference type="Proteomes" id="UP000215914">
    <property type="component" value="Unassembled WGS sequence"/>
</dbReference>
<protein>
    <submittedName>
        <fullName evidence="1">Uncharacterized protein</fullName>
    </submittedName>
</protein>
<accession>A0A9K3P282</accession>
<reference evidence="1" key="1">
    <citation type="journal article" date="2017" name="Nature">
        <title>The sunflower genome provides insights into oil metabolism, flowering and Asterid evolution.</title>
        <authorList>
            <person name="Badouin H."/>
            <person name="Gouzy J."/>
            <person name="Grassa C.J."/>
            <person name="Murat F."/>
            <person name="Staton S.E."/>
            <person name="Cottret L."/>
            <person name="Lelandais-Briere C."/>
            <person name="Owens G.L."/>
            <person name="Carrere S."/>
            <person name="Mayjonade B."/>
            <person name="Legrand L."/>
            <person name="Gill N."/>
            <person name="Kane N.C."/>
            <person name="Bowers J.E."/>
            <person name="Hubner S."/>
            <person name="Bellec A."/>
            <person name="Berard A."/>
            <person name="Berges H."/>
            <person name="Blanchet N."/>
            <person name="Boniface M.C."/>
            <person name="Brunel D."/>
            <person name="Catrice O."/>
            <person name="Chaidir N."/>
            <person name="Claudel C."/>
            <person name="Donnadieu C."/>
            <person name="Faraut T."/>
            <person name="Fievet G."/>
            <person name="Helmstetter N."/>
            <person name="King M."/>
            <person name="Knapp S.J."/>
            <person name="Lai Z."/>
            <person name="Le Paslier M.C."/>
            <person name="Lippi Y."/>
            <person name="Lorenzon L."/>
            <person name="Mandel J.R."/>
            <person name="Marage G."/>
            <person name="Marchand G."/>
            <person name="Marquand E."/>
            <person name="Bret-Mestries E."/>
            <person name="Morien E."/>
            <person name="Nambeesan S."/>
            <person name="Nguyen T."/>
            <person name="Pegot-Espagnet P."/>
            <person name="Pouilly N."/>
            <person name="Raftis F."/>
            <person name="Sallet E."/>
            <person name="Schiex T."/>
            <person name="Thomas J."/>
            <person name="Vandecasteele C."/>
            <person name="Vares D."/>
            <person name="Vear F."/>
            <person name="Vautrin S."/>
            <person name="Crespi M."/>
            <person name="Mangin B."/>
            <person name="Burke J.M."/>
            <person name="Salse J."/>
            <person name="Munos S."/>
            <person name="Vincourt P."/>
            <person name="Rieseberg L.H."/>
            <person name="Langlade N.B."/>
        </authorList>
    </citation>
    <scope>NUCLEOTIDE SEQUENCE</scope>
    <source>
        <tissue evidence="1">Leaves</tissue>
    </source>
</reference>
<evidence type="ECO:0000313" key="2">
    <source>
        <dbReference type="Proteomes" id="UP000215914"/>
    </source>
</evidence>
<keyword evidence="2" id="KW-1185">Reference proteome</keyword>
<dbReference type="AlphaFoldDB" id="A0A9K3P282"/>
<proteinExistence type="predicted"/>
<sequence length="88" mass="10150">MDERTAGPRNRREREILSSVAGKQGVRRSFCFSELWLTEPSIRAAAPHLKVEFRSRVHRSFASEVAPQLWLSRVCRSFASPEFHFCVS</sequence>
<dbReference type="Gramene" id="mRNA:HanXRQr2_Chr01g0021481">
    <property type="protein sequence ID" value="mRNA:HanXRQr2_Chr01g0021481"/>
    <property type="gene ID" value="HanXRQr2_Chr01g0021481"/>
</dbReference>
<reference evidence="1" key="2">
    <citation type="submission" date="2020-06" db="EMBL/GenBank/DDBJ databases">
        <title>Helianthus annuus Genome sequencing and assembly Release 2.</title>
        <authorList>
            <person name="Gouzy J."/>
            <person name="Langlade N."/>
            <person name="Munos S."/>
        </authorList>
    </citation>
    <scope>NUCLEOTIDE SEQUENCE</scope>
    <source>
        <tissue evidence="1">Leaves</tissue>
    </source>
</reference>
<name>A0A9K3P282_HELAN</name>
<dbReference type="EMBL" id="MNCJ02000316">
    <property type="protein sequence ID" value="KAF5822007.1"/>
    <property type="molecule type" value="Genomic_DNA"/>
</dbReference>